<comment type="caution">
    <text evidence="1">The sequence shown here is derived from an EMBL/GenBank/DDBJ whole genome shotgun (WGS) entry which is preliminary data.</text>
</comment>
<proteinExistence type="predicted"/>
<evidence type="ECO:0000313" key="2">
    <source>
        <dbReference type="Proteomes" id="UP000615446"/>
    </source>
</evidence>
<protein>
    <submittedName>
        <fullName evidence="1">Uncharacterized protein</fullName>
    </submittedName>
</protein>
<dbReference type="AlphaFoldDB" id="A0A8H3QUD2"/>
<sequence>MFMKIRLKFGTMENKEIVFSMERIISEELINIGELAYVAFETTDGNFDFNLSPGLLFAKIRRYEKEFFAYSTRA</sequence>
<dbReference type="Proteomes" id="UP000615446">
    <property type="component" value="Unassembled WGS sequence"/>
</dbReference>
<name>A0A8H3QUD2_9GLOM</name>
<organism evidence="1 2">
    <name type="scientific">Rhizophagus clarus</name>
    <dbReference type="NCBI Taxonomy" id="94130"/>
    <lineage>
        <taxon>Eukaryota</taxon>
        <taxon>Fungi</taxon>
        <taxon>Fungi incertae sedis</taxon>
        <taxon>Mucoromycota</taxon>
        <taxon>Glomeromycotina</taxon>
        <taxon>Glomeromycetes</taxon>
        <taxon>Glomerales</taxon>
        <taxon>Glomeraceae</taxon>
        <taxon>Rhizophagus</taxon>
    </lineage>
</organism>
<evidence type="ECO:0000313" key="1">
    <source>
        <dbReference type="EMBL" id="GES89539.1"/>
    </source>
</evidence>
<accession>A0A8H3QUD2</accession>
<gene>
    <name evidence="1" type="ORF">RCL2_001643300</name>
</gene>
<reference evidence="1" key="1">
    <citation type="submission" date="2019-10" db="EMBL/GenBank/DDBJ databases">
        <title>Conservation and host-specific expression of non-tandemly repeated heterogenous ribosome RNA gene in arbuscular mycorrhizal fungi.</title>
        <authorList>
            <person name="Maeda T."/>
            <person name="Kobayashi Y."/>
            <person name="Nakagawa T."/>
            <person name="Ezawa T."/>
            <person name="Yamaguchi K."/>
            <person name="Bino T."/>
            <person name="Nishimoto Y."/>
            <person name="Shigenobu S."/>
            <person name="Kawaguchi M."/>
        </authorList>
    </citation>
    <scope>NUCLEOTIDE SEQUENCE</scope>
    <source>
        <strain evidence="1">HR1</strain>
    </source>
</reference>
<dbReference type="EMBL" id="BLAL01000189">
    <property type="protein sequence ID" value="GES89539.1"/>
    <property type="molecule type" value="Genomic_DNA"/>
</dbReference>